<feature type="transmembrane region" description="Helical" evidence="5">
    <location>
        <begin position="280"/>
        <end position="301"/>
    </location>
</feature>
<feature type="transmembrane region" description="Helical" evidence="5">
    <location>
        <begin position="374"/>
        <end position="398"/>
    </location>
</feature>
<dbReference type="RefSeq" id="WP_336600357.1">
    <property type="nucleotide sequence ID" value="NZ_JACFYJ010000050.1"/>
</dbReference>
<evidence type="ECO:0000313" key="7">
    <source>
        <dbReference type="EMBL" id="MEI6000424.1"/>
    </source>
</evidence>
<dbReference type="Gene3D" id="1.20.1250.20">
    <property type="entry name" value="MFS general substrate transporter like domains"/>
    <property type="match status" value="2"/>
</dbReference>
<evidence type="ECO:0000256" key="5">
    <source>
        <dbReference type="SAM" id="Phobius"/>
    </source>
</evidence>
<dbReference type="PANTHER" id="PTHR11662">
    <property type="entry name" value="SOLUTE CARRIER FAMILY 17"/>
    <property type="match status" value="1"/>
</dbReference>
<keyword evidence="4 5" id="KW-0472">Membrane</keyword>
<feature type="transmembrane region" description="Helical" evidence="5">
    <location>
        <begin position="96"/>
        <end position="124"/>
    </location>
</feature>
<feature type="domain" description="Major facilitator superfamily (MFS) profile" evidence="6">
    <location>
        <begin position="31"/>
        <end position="430"/>
    </location>
</feature>
<feature type="transmembrane region" description="Helical" evidence="5">
    <location>
        <begin position="246"/>
        <end position="268"/>
    </location>
</feature>
<dbReference type="SUPFAM" id="SSF103473">
    <property type="entry name" value="MFS general substrate transporter"/>
    <property type="match status" value="1"/>
</dbReference>
<dbReference type="InterPro" id="IPR036259">
    <property type="entry name" value="MFS_trans_sf"/>
</dbReference>
<dbReference type="InterPro" id="IPR050382">
    <property type="entry name" value="MFS_Na/Anion_cotransporter"/>
</dbReference>
<organism evidence="7 8">
    <name type="scientific">Paraburkholderia bengalensis</name>
    <dbReference type="NCBI Taxonomy" id="2747562"/>
    <lineage>
        <taxon>Bacteria</taxon>
        <taxon>Pseudomonadati</taxon>
        <taxon>Pseudomonadota</taxon>
        <taxon>Betaproteobacteria</taxon>
        <taxon>Burkholderiales</taxon>
        <taxon>Burkholderiaceae</taxon>
        <taxon>Paraburkholderia</taxon>
    </lineage>
</organism>
<evidence type="ECO:0000259" key="6">
    <source>
        <dbReference type="PROSITE" id="PS50850"/>
    </source>
</evidence>
<feature type="transmembrane region" description="Helical" evidence="5">
    <location>
        <begin position="27"/>
        <end position="44"/>
    </location>
</feature>
<keyword evidence="3 5" id="KW-1133">Transmembrane helix</keyword>
<evidence type="ECO:0000256" key="2">
    <source>
        <dbReference type="ARBA" id="ARBA00022692"/>
    </source>
</evidence>
<evidence type="ECO:0000256" key="4">
    <source>
        <dbReference type="ARBA" id="ARBA00023136"/>
    </source>
</evidence>
<evidence type="ECO:0000256" key="1">
    <source>
        <dbReference type="ARBA" id="ARBA00004141"/>
    </source>
</evidence>
<feature type="transmembrane region" description="Helical" evidence="5">
    <location>
        <begin position="67"/>
        <end position="89"/>
    </location>
</feature>
<feature type="transmembrane region" description="Helical" evidence="5">
    <location>
        <begin position="186"/>
        <end position="205"/>
    </location>
</feature>
<dbReference type="CDD" id="cd17319">
    <property type="entry name" value="MFS_ExuT_GudP_like"/>
    <property type="match status" value="1"/>
</dbReference>
<dbReference type="InterPro" id="IPR020846">
    <property type="entry name" value="MFS_dom"/>
</dbReference>
<reference evidence="7 8" key="1">
    <citation type="journal article" date="2022" name="Arch. Microbiol.">
        <title>Paraburkholderia bengalensis sp. nov. isolated from roots of Oryza sativa, IR64.</title>
        <authorList>
            <person name="Nag P."/>
            <person name="Mondal N."/>
            <person name="Sarkar J."/>
            <person name="Das S."/>
        </authorList>
    </citation>
    <scope>NUCLEOTIDE SEQUENCE [LARGE SCALE GENOMIC DNA]</scope>
    <source>
        <strain evidence="7 8">IR64_4_BI</strain>
    </source>
</reference>
<proteinExistence type="predicted"/>
<dbReference type="PANTHER" id="PTHR11662:SF399">
    <property type="entry name" value="FI19708P1-RELATED"/>
    <property type="match status" value="1"/>
</dbReference>
<feature type="transmembrane region" description="Helical" evidence="5">
    <location>
        <begin position="313"/>
        <end position="335"/>
    </location>
</feature>
<dbReference type="EMBL" id="JACFYJ010000050">
    <property type="protein sequence ID" value="MEI6000424.1"/>
    <property type="molecule type" value="Genomic_DNA"/>
</dbReference>
<keyword evidence="2 5" id="KW-0812">Transmembrane</keyword>
<keyword evidence="8" id="KW-1185">Reference proteome</keyword>
<evidence type="ECO:0000256" key="3">
    <source>
        <dbReference type="ARBA" id="ARBA00022989"/>
    </source>
</evidence>
<dbReference type="InterPro" id="IPR011701">
    <property type="entry name" value="MFS"/>
</dbReference>
<feature type="transmembrane region" description="Helical" evidence="5">
    <location>
        <begin position="404"/>
        <end position="425"/>
    </location>
</feature>
<dbReference type="Pfam" id="PF07690">
    <property type="entry name" value="MFS_1"/>
    <property type="match status" value="1"/>
</dbReference>
<sequence length="433" mass="46548">MIRFHFERTHAAEIGGIRTVHKASFPVRARVTMLLCSIYALMYLDRINLSAAGTAIKAEFGLSNSQLGMAFSGFSWAYLATVMFGGWAARRYGPRIVLVSCAALLGLATVGTAFAAGALSLFIIRLLVGAGEGPAFPAATQAMRNWYPPEKFGFIQGITHSASRLGAALAPPLVALLVLASGWRSSFVLCGVAVLAWSCAWWFYFRDDPRETDIPVPASALDVGSRVVDSNTLTPIWALTKRMLPVTFVMFTYGWVYWIFVSWLPLYFINHHHVDLRSSAFLTSVPLMAGMMGNTAGGMLSDWLLRRTMNHRIARCSVIAGSLAGCAAALAPVALAHNLTLALPCLALAMFLLELSIAPMYAIPMDISREFAGLGSGFIIMGVALAGITSPVIFGWIIDATGNWNIPFATAVAVLLVGASGVLLVRPDRPLVS</sequence>
<gene>
    <name evidence="7" type="ORF">H3V53_25475</name>
</gene>
<evidence type="ECO:0000313" key="8">
    <source>
        <dbReference type="Proteomes" id="UP001386437"/>
    </source>
</evidence>
<protein>
    <submittedName>
        <fullName evidence="7">MFS transporter</fullName>
    </submittedName>
</protein>
<dbReference type="PROSITE" id="PS50850">
    <property type="entry name" value="MFS"/>
    <property type="match status" value="1"/>
</dbReference>
<comment type="subcellular location">
    <subcellularLocation>
        <location evidence="1">Membrane</location>
        <topology evidence="1">Multi-pass membrane protein</topology>
    </subcellularLocation>
</comment>
<name>A0ABU8IY49_9BURK</name>
<feature type="transmembrane region" description="Helical" evidence="5">
    <location>
        <begin position="341"/>
        <end position="362"/>
    </location>
</feature>
<comment type="caution">
    <text evidence="7">The sequence shown here is derived from an EMBL/GenBank/DDBJ whole genome shotgun (WGS) entry which is preliminary data.</text>
</comment>
<dbReference type="Proteomes" id="UP001386437">
    <property type="component" value="Unassembled WGS sequence"/>
</dbReference>
<accession>A0ABU8IY49</accession>